<keyword evidence="8" id="KW-1185">Reference proteome</keyword>
<feature type="binding site" evidence="6">
    <location>
        <position position="144"/>
    </location>
    <ligand>
        <name>S-adenosyl-L-methionine</name>
        <dbReference type="ChEBI" id="CHEBI:59789"/>
    </ligand>
</feature>
<evidence type="ECO:0000256" key="6">
    <source>
        <dbReference type="HAMAP-Rule" id="MF_00074"/>
    </source>
</evidence>
<comment type="catalytic activity">
    <reaction evidence="6">
        <text>guanosine(527) in 16S rRNA + S-adenosyl-L-methionine = N(7)-methylguanosine(527) in 16S rRNA + S-adenosyl-L-homocysteine</text>
        <dbReference type="Rhea" id="RHEA:42732"/>
        <dbReference type="Rhea" id="RHEA-COMP:10209"/>
        <dbReference type="Rhea" id="RHEA-COMP:10210"/>
        <dbReference type="ChEBI" id="CHEBI:57856"/>
        <dbReference type="ChEBI" id="CHEBI:59789"/>
        <dbReference type="ChEBI" id="CHEBI:74269"/>
        <dbReference type="ChEBI" id="CHEBI:74480"/>
        <dbReference type="EC" id="2.1.1.170"/>
    </reaction>
</comment>
<evidence type="ECO:0000256" key="5">
    <source>
        <dbReference type="ARBA" id="ARBA00022691"/>
    </source>
</evidence>
<feature type="binding site" evidence="6">
    <location>
        <position position="86"/>
    </location>
    <ligand>
        <name>S-adenosyl-L-methionine</name>
        <dbReference type="ChEBI" id="CHEBI:59789"/>
    </ligand>
</feature>
<dbReference type="EC" id="2.1.1.170" evidence="6"/>
<evidence type="ECO:0000256" key="4">
    <source>
        <dbReference type="ARBA" id="ARBA00022679"/>
    </source>
</evidence>
<organism evidence="7 8">
    <name type="scientific">Magnetospirillum sulfuroxidans</name>
    <dbReference type="NCBI Taxonomy" id="611300"/>
    <lineage>
        <taxon>Bacteria</taxon>
        <taxon>Pseudomonadati</taxon>
        <taxon>Pseudomonadota</taxon>
        <taxon>Alphaproteobacteria</taxon>
        <taxon>Rhodospirillales</taxon>
        <taxon>Rhodospirillaceae</taxon>
        <taxon>Magnetospirillum</taxon>
    </lineage>
</organism>
<dbReference type="SUPFAM" id="SSF53335">
    <property type="entry name" value="S-adenosyl-L-methionine-dependent methyltransferases"/>
    <property type="match status" value="1"/>
</dbReference>
<dbReference type="PANTHER" id="PTHR31760">
    <property type="entry name" value="S-ADENOSYL-L-METHIONINE-DEPENDENT METHYLTRANSFERASES SUPERFAMILY PROTEIN"/>
    <property type="match status" value="1"/>
</dbReference>
<comment type="similarity">
    <text evidence="6">Belongs to the methyltransferase superfamily. RNA methyltransferase RsmG family.</text>
</comment>
<keyword evidence="3 6" id="KW-0489">Methyltransferase</keyword>
<gene>
    <name evidence="6 7" type="primary">rsmG</name>
    <name evidence="7" type="ORF">KEC16_18065</name>
</gene>
<dbReference type="Proteomes" id="UP000680714">
    <property type="component" value="Unassembled WGS sequence"/>
</dbReference>
<comment type="caution">
    <text evidence="6">Lacks conserved residue(s) required for the propagation of feature annotation.</text>
</comment>
<evidence type="ECO:0000256" key="2">
    <source>
        <dbReference type="ARBA" id="ARBA00022552"/>
    </source>
</evidence>
<comment type="function">
    <text evidence="6">Specifically methylates the N7 position of guanine in position 527 of 16S rRNA.</text>
</comment>
<dbReference type="GO" id="GO:0032259">
    <property type="term" value="P:methylation"/>
    <property type="evidence" value="ECO:0007669"/>
    <property type="project" value="UniProtKB-KW"/>
</dbReference>
<dbReference type="PIRSF" id="PIRSF003078">
    <property type="entry name" value="GidB"/>
    <property type="match status" value="1"/>
</dbReference>
<evidence type="ECO:0000256" key="1">
    <source>
        <dbReference type="ARBA" id="ARBA00022490"/>
    </source>
</evidence>
<evidence type="ECO:0000256" key="3">
    <source>
        <dbReference type="ARBA" id="ARBA00022603"/>
    </source>
</evidence>
<evidence type="ECO:0000313" key="8">
    <source>
        <dbReference type="Proteomes" id="UP000680714"/>
    </source>
</evidence>
<comment type="caution">
    <text evidence="7">The sequence shown here is derived from an EMBL/GenBank/DDBJ whole genome shotgun (WGS) entry which is preliminary data.</text>
</comment>
<sequence length="211" mass="23347">MVFHVKQDHKNDGPEILAFLALPEQSIAKLVLYAALLEKWQKRINLVGSDTIPSLWRRHFLDSAQLFPLLPQNTHRLIDMGSGAGFPGLVLAILGVDDVHLVESDTRKCAFLREVARVTETKVTIHNDRIEKVPPLKASVVTARALASLSKLLIWAEPHLLPGGHCLFLKGQAAEDELTEAAKEWNIAAQRVPSLSDPSGSILHLQEVRRG</sequence>
<dbReference type="InterPro" id="IPR003682">
    <property type="entry name" value="rRNA_ssu_MeTfrase_G"/>
</dbReference>
<dbReference type="HAMAP" id="MF_00074">
    <property type="entry name" value="16SrRNA_methyltr_G"/>
    <property type="match status" value="1"/>
</dbReference>
<dbReference type="Pfam" id="PF02527">
    <property type="entry name" value="GidB"/>
    <property type="match status" value="1"/>
</dbReference>
<keyword evidence="2 6" id="KW-0698">rRNA processing</keyword>
<comment type="subcellular location">
    <subcellularLocation>
        <location evidence="6">Cytoplasm</location>
    </subcellularLocation>
</comment>
<dbReference type="PANTHER" id="PTHR31760:SF0">
    <property type="entry name" value="S-ADENOSYL-L-METHIONINE-DEPENDENT METHYLTRANSFERASES SUPERFAMILY PROTEIN"/>
    <property type="match status" value="1"/>
</dbReference>
<reference evidence="7 8" key="1">
    <citation type="submission" date="2021-04" db="EMBL/GenBank/DDBJ databases">
        <title>Magnetospirillum sulfuroxidans sp. nov., a facultative chemolithoautotrophic sulfur-oxidizing alphaproteobacterium isolated from freshwater sediment and proposals for Paramagetospirillum gen. nov., and Magnetospirillaceae fam. nov.</title>
        <authorList>
            <person name="Koziaeva V."/>
            <person name="Geelhoed J.S."/>
            <person name="Sorokin D.Y."/>
            <person name="Grouzdev D.S."/>
        </authorList>
    </citation>
    <scope>NUCLEOTIDE SEQUENCE [LARGE SCALE GENOMIC DNA]</scope>
    <source>
        <strain evidence="7 8">J10</strain>
    </source>
</reference>
<dbReference type="InterPro" id="IPR029063">
    <property type="entry name" value="SAM-dependent_MTases_sf"/>
</dbReference>
<protein>
    <recommendedName>
        <fullName evidence="6">Ribosomal RNA small subunit methyltransferase G</fullName>
        <ecNumber evidence="6">2.1.1.170</ecNumber>
    </recommendedName>
    <alternativeName>
        <fullName evidence="6">16S rRNA 7-methylguanosine methyltransferase</fullName>
        <shortName evidence="6">16S rRNA m7G methyltransferase</shortName>
    </alternativeName>
</protein>
<accession>A0ABS5IIV3</accession>
<keyword evidence="5 6" id="KW-0949">S-adenosyl-L-methionine</keyword>
<dbReference type="GO" id="GO:0008168">
    <property type="term" value="F:methyltransferase activity"/>
    <property type="evidence" value="ECO:0007669"/>
    <property type="project" value="UniProtKB-KW"/>
</dbReference>
<proteinExistence type="inferred from homology"/>
<keyword evidence="1 6" id="KW-0963">Cytoplasm</keyword>
<feature type="binding site" evidence="6">
    <location>
        <begin position="130"/>
        <end position="131"/>
    </location>
    <ligand>
        <name>S-adenosyl-L-methionine</name>
        <dbReference type="ChEBI" id="CHEBI:59789"/>
    </ligand>
</feature>
<keyword evidence="4 6" id="KW-0808">Transferase</keyword>
<dbReference type="Gene3D" id="3.40.50.150">
    <property type="entry name" value="Vaccinia Virus protein VP39"/>
    <property type="match status" value="1"/>
</dbReference>
<dbReference type="NCBIfam" id="TIGR00138">
    <property type="entry name" value="rsmG_gidB"/>
    <property type="match status" value="1"/>
</dbReference>
<feature type="binding site" evidence="6">
    <location>
        <position position="81"/>
    </location>
    <ligand>
        <name>S-adenosyl-L-methionine</name>
        <dbReference type="ChEBI" id="CHEBI:59789"/>
    </ligand>
</feature>
<name>A0ABS5IIV3_9PROT</name>
<dbReference type="EMBL" id="JAGTUF010000027">
    <property type="protein sequence ID" value="MBR9973638.1"/>
    <property type="molecule type" value="Genomic_DNA"/>
</dbReference>
<evidence type="ECO:0000313" key="7">
    <source>
        <dbReference type="EMBL" id="MBR9973638.1"/>
    </source>
</evidence>